<dbReference type="Pfam" id="PF09605">
    <property type="entry name" value="Trep_Strep"/>
    <property type="match status" value="1"/>
</dbReference>
<dbReference type="NCBIfam" id="TIGR02185">
    <property type="entry name" value="Trep_Strep"/>
    <property type="match status" value="1"/>
</dbReference>
<feature type="transmembrane region" description="Helical" evidence="1">
    <location>
        <begin position="51"/>
        <end position="69"/>
    </location>
</feature>
<accession>A0A943UWZ7</accession>
<sequence length="207" mass="21586">MKNNETIGSAAQERGRLNPKDLVFIAVFGVLLFIVFMAVEIPFGMNAGITWFAHAAGALFAGSVFMYLAHRVPKRGAFSLMGVIAGAVAFLMGMFWSGPVGIVVGGVAADVVVGAPGKRTRARLIAAFAVFVFCFWFGHISMILAMGDTYVDLCVAAGVTPEYGQTLVDSILGPMGVVTGAVTIVGGLAGGYIGTKVFSKHFAKLGV</sequence>
<gene>
    <name evidence="2" type="ORF">KH142_02950</name>
</gene>
<proteinExistence type="predicted"/>
<feature type="transmembrane region" description="Helical" evidence="1">
    <location>
        <begin position="124"/>
        <end position="146"/>
    </location>
</feature>
<dbReference type="Proteomes" id="UP000727506">
    <property type="component" value="Unassembled WGS sequence"/>
</dbReference>
<name>A0A943UWZ7_9ACTN</name>
<dbReference type="InterPro" id="IPR011733">
    <property type="entry name" value="CHP02185_IM"/>
</dbReference>
<evidence type="ECO:0000256" key="1">
    <source>
        <dbReference type="SAM" id="Phobius"/>
    </source>
</evidence>
<feature type="transmembrane region" description="Helical" evidence="1">
    <location>
        <begin position="100"/>
        <end position="117"/>
    </location>
</feature>
<feature type="transmembrane region" description="Helical" evidence="1">
    <location>
        <begin position="171"/>
        <end position="194"/>
    </location>
</feature>
<keyword evidence="1" id="KW-1133">Transmembrane helix</keyword>
<feature type="transmembrane region" description="Helical" evidence="1">
    <location>
        <begin position="76"/>
        <end position="94"/>
    </location>
</feature>
<dbReference type="AlphaFoldDB" id="A0A943UWZ7"/>
<organism evidence="2 3">
    <name type="scientific">Slackia piriformis</name>
    <dbReference type="NCBI Taxonomy" id="626934"/>
    <lineage>
        <taxon>Bacteria</taxon>
        <taxon>Bacillati</taxon>
        <taxon>Actinomycetota</taxon>
        <taxon>Coriobacteriia</taxon>
        <taxon>Eggerthellales</taxon>
        <taxon>Eggerthellaceae</taxon>
        <taxon>Slackia</taxon>
    </lineage>
</organism>
<evidence type="ECO:0000313" key="2">
    <source>
        <dbReference type="EMBL" id="MBS6940437.1"/>
    </source>
</evidence>
<keyword evidence="1" id="KW-0812">Transmembrane</keyword>
<comment type="caution">
    <text evidence="2">The sequence shown here is derived from an EMBL/GenBank/DDBJ whole genome shotgun (WGS) entry which is preliminary data.</text>
</comment>
<feature type="transmembrane region" description="Helical" evidence="1">
    <location>
        <begin position="21"/>
        <end position="39"/>
    </location>
</feature>
<keyword evidence="1" id="KW-0472">Membrane</keyword>
<evidence type="ECO:0000313" key="3">
    <source>
        <dbReference type="Proteomes" id="UP000727506"/>
    </source>
</evidence>
<protein>
    <submittedName>
        <fullName evidence="2">MptD family putative ECF transporter S component</fullName>
    </submittedName>
</protein>
<dbReference type="EMBL" id="JAGZSV010000032">
    <property type="protein sequence ID" value="MBS6940437.1"/>
    <property type="molecule type" value="Genomic_DNA"/>
</dbReference>
<reference evidence="2" key="1">
    <citation type="submission" date="2021-02" db="EMBL/GenBank/DDBJ databases">
        <title>Infant gut strain persistence is associated with maternal origin, phylogeny, and functional potential including surface adhesion and iron acquisition.</title>
        <authorList>
            <person name="Lou Y.C."/>
        </authorList>
    </citation>
    <scope>NUCLEOTIDE SEQUENCE</scope>
    <source>
        <strain evidence="2">L2_039_000G1_dasL2_039_000G1_concoct_11</strain>
    </source>
</reference>